<feature type="region of interest" description="Disordered" evidence="5">
    <location>
        <begin position="301"/>
        <end position="333"/>
    </location>
</feature>
<dbReference type="EMBL" id="JALLAZ020001487">
    <property type="protein sequence ID" value="KAL3774135.1"/>
    <property type="molecule type" value="Genomic_DNA"/>
</dbReference>
<dbReference type="Pfam" id="PF06544">
    <property type="entry name" value="Prp3_C"/>
    <property type="match status" value="1"/>
</dbReference>
<feature type="compositionally biased region" description="Acidic residues" evidence="5">
    <location>
        <begin position="402"/>
        <end position="411"/>
    </location>
</feature>
<evidence type="ECO:0000256" key="4">
    <source>
        <dbReference type="ARBA" id="ARBA00023242"/>
    </source>
</evidence>
<evidence type="ECO:0000256" key="5">
    <source>
        <dbReference type="SAM" id="MobiDB-lite"/>
    </source>
</evidence>
<dbReference type="InterPro" id="IPR027104">
    <property type="entry name" value="Prp3"/>
</dbReference>
<feature type="domain" description="Small nuclear ribonucleoprotein Prp3 C-terminal" evidence="6">
    <location>
        <begin position="578"/>
        <end position="737"/>
    </location>
</feature>
<keyword evidence="4" id="KW-0539">Nucleus</keyword>
<comment type="subcellular location">
    <subcellularLocation>
        <location evidence="1">Nucleus</location>
    </subcellularLocation>
</comment>
<feature type="region of interest" description="Disordered" evidence="5">
    <location>
        <begin position="20"/>
        <end position="65"/>
    </location>
</feature>
<keyword evidence="2" id="KW-0507">mRNA processing</keyword>
<dbReference type="CDD" id="cd24162">
    <property type="entry name" value="Prp3_C"/>
    <property type="match status" value="1"/>
</dbReference>
<sequence>MATIRRKRRWGDVPADRVVVGGDNVVDDDGGGDNGPATQTPGGGPKTTSAPTPATAPPPAPSDPKARAAALQASIRARLEALKARTTTTTSRMEADSTKKRAADDDDDDVVVVDKTKKRARVFELDMSTTTSDLVLERKRKTEDDNNKTRARSAPVNPYLAHVPPNPNNKAPGGGADGGSEPAATSASVAVDPRLVAKPDRPRSRPLNFVVPGTYVALGEKKRQLAANAEESGYISGRKAGNVLKSVGMGGSTTMIADDDINDDDDGRVVVVVDDDDPAARYGATVAGRAVGERLPARADAPESECRAAGGRRGGRAPLAATNDWENNDDNDDDATMSALIDATSAMPYAVEWWDAELLPGKLRKELAGEEGRAIASRMAKNNSKRPKGARRRDGAAMTDDANGDGDDDDAADARARYRSRRERHDQLIARCYRQASISHSKTHGLTQHPVPVLTPAQRAAMEASRNRPPTLHLTKAERKRHRKLRRAERLRETQDMQAAGLVPPPEPRLTLANYMKVLGDQAILDPSRMEAAVVSQIQGRKLKHERMNAERKLTKEQRAARHARKLEEDTSQSVCVALFYVKDMGHPYHRTKVDLNAQQNGITGGVLECEHGVGGGMALVVAEGGERAVKRYTRLMTVRMRWKGEDFYEDEEDEDDGEGKDLMVGDDEGDDDAGGGAKAKVEKRKKFNPNNECELIWSGMAIKRAFHSFMFQNAESSVLARKILEAKGVAHYWDLAVGHAERKAGVGSGVSGVGFGSNGGGELKFRLGDGDGG</sequence>
<keyword evidence="3" id="KW-0508">mRNA splicing</keyword>
<evidence type="ECO:0000256" key="3">
    <source>
        <dbReference type="ARBA" id="ARBA00023187"/>
    </source>
</evidence>
<feature type="region of interest" description="Disordered" evidence="5">
    <location>
        <begin position="137"/>
        <end position="187"/>
    </location>
</feature>
<dbReference type="Pfam" id="PF08572">
    <property type="entry name" value="PRP3"/>
    <property type="match status" value="1"/>
</dbReference>
<dbReference type="InterPro" id="IPR013881">
    <property type="entry name" value="Pre-mRNA_splic_Prp3_dom"/>
</dbReference>
<dbReference type="GO" id="GO:0006397">
    <property type="term" value="P:mRNA processing"/>
    <property type="evidence" value="ECO:0007669"/>
    <property type="project" value="UniProtKB-KW"/>
</dbReference>
<keyword evidence="9" id="KW-1185">Reference proteome</keyword>
<comment type="caution">
    <text evidence="8">The sequence shown here is derived from an EMBL/GenBank/DDBJ whole genome shotgun (WGS) entry which is preliminary data.</text>
</comment>
<feature type="compositionally biased region" description="Basic and acidic residues" evidence="5">
    <location>
        <begin position="93"/>
        <end position="103"/>
    </location>
</feature>
<feature type="region of interest" description="Disordered" evidence="5">
    <location>
        <begin position="649"/>
        <end position="683"/>
    </location>
</feature>
<protein>
    <submittedName>
        <fullName evidence="8">Uncharacterized protein</fullName>
    </submittedName>
</protein>
<evidence type="ECO:0000259" key="6">
    <source>
        <dbReference type="Pfam" id="PF06544"/>
    </source>
</evidence>
<evidence type="ECO:0000259" key="7">
    <source>
        <dbReference type="Pfam" id="PF08572"/>
    </source>
</evidence>
<dbReference type="PANTHER" id="PTHR14212">
    <property type="entry name" value="U4/U6-ASSOCIATED RNA SPLICING FACTOR-RELATED"/>
    <property type="match status" value="1"/>
</dbReference>
<feature type="domain" description="Pre-mRNA-splicing factor 3" evidence="7">
    <location>
        <begin position="334"/>
        <end position="555"/>
    </location>
</feature>
<feature type="compositionally biased region" description="Basic and acidic residues" evidence="5">
    <location>
        <begin position="137"/>
        <end position="148"/>
    </location>
</feature>
<dbReference type="InterPro" id="IPR010541">
    <property type="entry name" value="Prp3_C"/>
</dbReference>
<feature type="region of interest" description="Disordered" evidence="5">
    <location>
        <begin position="83"/>
        <end position="108"/>
    </location>
</feature>
<proteinExistence type="predicted"/>
<dbReference type="AlphaFoldDB" id="A0ABD3NL36"/>
<gene>
    <name evidence="8" type="ORF">ACHAW5_002094</name>
</gene>
<evidence type="ECO:0000313" key="8">
    <source>
        <dbReference type="EMBL" id="KAL3774135.1"/>
    </source>
</evidence>
<reference evidence="8 9" key="1">
    <citation type="submission" date="2024-10" db="EMBL/GenBank/DDBJ databases">
        <title>Updated reference genomes for cyclostephanoid diatoms.</title>
        <authorList>
            <person name="Roberts W.R."/>
            <person name="Alverson A.J."/>
        </authorList>
    </citation>
    <scope>NUCLEOTIDE SEQUENCE [LARGE SCALE GENOMIC DNA]</scope>
    <source>
        <strain evidence="8 9">AJA276-08</strain>
    </source>
</reference>
<feature type="region of interest" description="Disordered" evidence="5">
    <location>
        <begin position="376"/>
        <end position="411"/>
    </location>
</feature>
<evidence type="ECO:0000256" key="2">
    <source>
        <dbReference type="ARBA" id="ARBA00022664"/>
    </source>
</evidence>
<accession>A0ABD3NL36</accession>
<feature type="compositionally biased region" description="Acidic residues" evidence="5">
    <location>
        <begin position="649"/>
        <end position="674"/>
    </location>
</feature>
<dbReference type="Proteomes" id="UP001530315">
    <property type="component" value="Unassembled WGS sequence"/>
</dbReference>
<evidence type="ECO:0000256" key="1">
    <source>
        <dbReference type="ARBA" id="ARBA00004123"/>
    </source>
</evidence>
<dbReference type="PANTHER" id="PTHR14212:SF0">
    <property type="entry name" value="U4_U6 SMALL NUCLEAR RIBONUCLEOPROTEIN PRP3"/>
    <property type="match status" value="1"/>
</dbReference>
<dbReference type="GO" id="GO:0005634">
    <property type="term" value="C:nucleus"/>
    <property type="evidence" value="ECO:0007669"/>
    <property type="project" value="UniProtKB-SubCell"/>
</dbReference>
<dbReference type="GO" id="GO:0008380">
    <property type="term" value="P:RNA splicing"/>
    <property type="evidence" value="ECO:0007669"/>
    <property type="project" value="UniProtKB-KW"/>
</dbReference>
<organism evidence="8 9">
    <name type="scientific">Stephanodiscus triporus</name>
    <dbReference type="NCBI Taxonomy" id="2934178"/>
    <lineage>
        <taxon>Eukaryota</taxon>
        <taxon>Sar</taxon>
        <taxon>Stramenopiles</taxon>
        <taxon>Ochrophyta</taxon>
        <taxon>Bacillariophyta</taxon>
        <taxon>Coscinodiscophyceae</taxon>
        <taxon>Thalassiosirophycidae</taxon>
        <taxon>Stephanodiscales</taxon>
        <taxon>Stephanodiscaceae</taxon>
        <taxon>Stephanodiscus</taxon>
    </lineage>
</organism>
<name>A0ABD3NL36_9STRA</name>
<evidence type="ECO:0000313" key="9">
    <source>
        <dbReference type="Proteomes" id="UP001530315"/>
    </source>
</evidence>